<dbReference type="InterPro" id="IPR053235">
    <property type="entry name" value="Ser_Thr_kinase"/>
</dbReference>
<organism evidence="2 3">
    <name type="scientific">Rhizoctonia solani</name>
    <dbReference type="NCBI Taxonomy" id="456999"/>
    <lineage>
        <taxon>Eukaryota</taxon>
        <taxon>Fungi</taxon>
        <taxon>Dikarya</taxon>
        <taxon>Basidiomycota</taxon>
        <taxon>Agaricomycotina</taxon>
        <taxon>Agaricomycetes</taxon>
        <taxon>Cantharellales</taxon>
        <taxon>Ceratobasidiaceae</taxon>
        <taxon>Rhizoctonia</taxon>
    </lineage>
</organism>
<proteinExistence type="predicted"/>
<reference evidence="2" key="1">
    <citation type="submission" date="2021-01" db="EMBL/GenBank/DDBJ databases">
        <authorList>
            <person name="Kaushik A."/>
        </authorList>
    </citation>
    <scope>NUCLEOTIDE SEQUENCE</scope>
    <source>
        <strain evidence="2">AG2-2IIIB</strain>
    </source>
</reference>
<comment type="caution">
    <text evidence="2">The sequence shown here is derived from an EMBL/GenBank/DDBJ whole genome shotgun (WGS) entry which is preliminary data.</text>
</comment>
<dbReference type="InterPro" id="IPR000719">
    <property type="entry name" value="Prot_kinase_dom"/>
</dbReference>
<dbReference type="PROSITE" id="PS50011">
    <property type="entry name" value="PROTEIN_KINASE_DOM"/>
    <property type="match status" value="1"/>
</dbReference>
<evidence type="ECO:0000313" key="2">
    <source>
        <dbReference type="EMBL" id="CAE6457858.1"/>
    </source>
</evidence>
<feature type="domain" description="Protein kinase" evidence="1">
    <location>
        <begin position="23"/>
        <end position="314"/>
    </location>
</feature>
<evidence type="ECO:0000313" key="3">
    <source>
        <dbReference type="Proteomes" id="UP000663843"/>
    </source>
</evidence>
<dbReference type="InterPro" id="IPR011009">
    <property type="entry name" value="Kinase-like_dom_sf"/>
</dbReference>
<sequence length="314" mass="35964">MDGQRFLNVREYDPDMFMGIGVQAGGQLLTCGASADVWLVNTPDVDNKCILKVVRLNRNILEENRCPYNPETAEHMWGEFINRFKSRTNQWQPLAHENIVRVLGADEEFCLRIEYLANGTASQYLAKHADNSIPLRTKMIGDVLAGLSYLHSQNPPVIHGCIRMDKLFVDAHGTTKIGEFGLANLVQGFESSAISMSEEELYRWWSPELLQILPDDQQPPYTTASDIWALGCMFFEIMSGKLPYFRHRRQLLIFRDILSNKMPGEQNDIPYPYLDFVEVWTSATSCWEREPEKRPSACSLWKQHLSQTPGYPVV</sequence>
<dbReference type="GO" id="GO:0004674">
    <property type="term" value="F:protein serine/threonine kinase activity"/>
    <property type="evidence" value="ECO:0007669"/>
    <property type="project" value="TreeGrafter"/>
</dbReference>
<dbReference type="Gene3D" id="1.10.510.10">
    <property type="entry name" value="Transferase(Phosphotransferase) domain 1"/>
    <property type="match status" value="1"/>
</dbReference>
<dbReference type="Pfam" id="PF00069">
    <property type="entry name" value="Pkinase"/>
    <property type="match status" value="1"/>
</dbReference>
<dbReference type="SUPFAM" id="SSF56112">
    <property type="entry name" value="Protein kinase-like (PK-like)"/>
    <property type="match status" value="1"/>
</dbReference>
<dbReference type="Proteomes" id="UP000663843">
    <property type="component" value="Unassembled WGS sequence"/>
</dbReference>
<dbReference type="GO" id="GO:0005524">
    <property type="term" value="F:ATP binding"/>
    <property type="evidence" value="ECO:0007669"/>
    <property type="project" value="InterPro"/>
</dbReference>
<dbReference type="AlphaFoldDB" id="A0A8H3BHQ3"/>
<dbReference type="GO" id="GO:0005737">
    <property type="term" value="C:cytoplasm"/>
    <property type="evidence" value="ECO:0007669"/>
    <property type="project" value="TreeGrafter"/>
</dbReference>
<dbReference type="EMBL" id="CAJMWT010002910">
    <property type="protein sequence ID" value="CAE6457858.1"/>
    <property type="molecule type" value="Genomic_DNA"/>
</dbReference>
<name>A0A8H3BHQ3_9AGAM</name>
<evidence type="ECO:0000259" key="1">
    <source>
        <dbReference type="PROSITE" id="PS50011"/>
    </source>
</evidence>
<protein>
    <recommendedName>
        <fullName evidence="1">Protein kinase domain-containing protein</fullName>
    </recommendedName>
</protein>
<accession>A0A8H3BHQ3</accession>
<gene>
    <name evidence="2" type="ORF">RDB_LOCUS93289</name>
</gene>
<dbReference type="PANTHER" id="PTHR24361">
    <property type="entry name" value="MITOGEN-ACTIVATED KINASE KINASE KINASE"/>
    <property type="match status" value="1"/>
</dbReference>